<dbReference type="Proteomes" id="UP000275078">
    <property type="component" value="Unassembled WGS sequence"/>
</dbReference>
<evidence type="ECO:0000313" key="3">
    <source>
        <dbReference type="Proteomes" id="UP000275078"/>
    </source>
</evidence>
<evidence type="ECO:0000256" key="1">
    <source>
        <dbReference type="SAM" id="MobiDB-lite"/>
    </source>
</evidence>
<proteinExistence type="predicted"/>
<organism evidence="2 3">
    <name type="scientific">Ascobolus immersus RN42</name>
    <dbReference type="NCBI Taxonomy" id="1160509"/>
    <lineage>
        <taxon>Eukaryota</taxon>
        <taxon>Fungi</taxon>
        <taxon>Dikarya</taxon>
        <taxon>Ascomycota</taxon>
        <taxon>Pezizomycotina</taxon>
        <taxon>Pezizomycetes</taxon>
        <taxon>Pezizales</taxon>
        <taxon>Ascobolaceae</taxon>
        <taxon>Ascobolus</taxon>
    </lineage>
</organism>
<feature type="non-terminal residue" evidence="2">
    <location>
        <position position="1"/>
    </location>
</feature>
<feature type="region of interest" description="Disordered" evidence="1">
    <location>
        <begin position="141"/>
        <end position="167"/>
    </location>
</feature>
<sequence>GCFENSKEARAIFARAAPGNTMGNLRSLAKLSLLPYDMWTWCQNMRIAWFALEALVQGFHKNSKKRYLDGKITLLSIAKNFPQLIDAIPASGGVHLPPLFRTPNPRRVKRDLFYDQRKKIVYNRTLVNTDRKQFKKAVYLPPSKATKRSCSPSNKDGPPAKKSRQST</sequence>
<evidence type="ECO:0000313" key="2">
    <source>
        <dbReference type="EMBL" id="RPA70565.1"/>
    </source>
</evidence>
<accession>A0A3N4H6K5</accession>
<name>A0A3N4H6K5_ASCIM</name>
<reference evidence="2 3" key="1">
    <citation type="journal article" date="2018" name="Nat. Ecol. Evol.">
        <title>Pezizomycetes genomes reveal the molecular basis of ectomycorrhizal truffle lifestyle.</title>
        <authorList>
            <person name="Murat C."/>
            <person name="Payen T."/>
            <person name="Noel B."/>
            <person name="Kuo A."/>
            <person name="Morin E."/>
            <person name="Chen J."/>
            <person name="Kohler A."/>
            <person name="Krizsan K."/>
            <person name="Balestrini R."/>
            <person name="Da Silva C."/>
            <person name="Montanini B."/>
            <person name="Hainaut M."/>
            <person name="Levati E."/>
            <person name="Barry K.W."/>
            <person name="Belfiori B."/>
            <person name="Cichocki N."/>
            <person name="Clum A."/>
            <person name="Dockter R.B."/>
            <person name="Fauchery L."/>
            <person name="Guy J."/>
            <person name="Iotti M."/>
            <person name="Le Tacon F."/>
            <person name="Lindquist E.A."/>
            <person name="Lipzen A."/>
            <person name="Malagnac F."/>
            <person name="Mello A."/>
            <person name="Molinier V."/>
            <person name="Miyauchi S."/>
            <person name="Poulain J."/>
            <person name="Riccioni C."/>
            <person name="Rubini A."/>
            <person name="Sitrit Y."/>
            <person name="Splivallo R."/>
            <person name="Traeger S."/>
            <person name="Wang M."/>
            <person name="Zifcakova L."/>
            <person name="Wipf D."/>
            <person name="Zambonelli A."/>
            <person name="Paolocci F."/>
            <person name="Nowrousian M."/>
            <person name="Ottonello S."/>
            <person name="Baldrian P."/>
            <person name="Spatafora J.W."/>
            <person name="Henrissat B."/>
            <person name="Nagy L.G."/>
            <person name="Aury J.M."/>
            <person name="Wincker P."/>
            <person name="Grigoriev I.V."/>
            <person name="Bonfante P."/>
            <person name="Martin F.M."/>
        </authorList>
    </citation>
    <scope>NUCLEOTIDE SEQUENCE [LARGE SCALE GENOMIC DNA]</scope>
    <source>
        <strain evidence="2 3">RN42</strain>
    </source>
</reference>
<protein>
    <submittedName>
        <fullName evidence="2">Uncharacterized protein</fullName>
    </submittedName>
</protein>
<dbReference type="EMBL" id="ML120254">
    <property type="protein sequence ID" value="RPA70565.1"/>
    <property type="molecule type" value="Genomic_DNA"/>
</dbReference>
<keyword evidence="3" id="KW-1185">Reference proteome</keyword>
<gene>
    <name evidence="2" type="ORF">BJ508DRAFT_316404</name>
</gene>
<dbReference type="AlphaFoldDB" id="A0A3N4H6K5"/>